<dbReference type="InterPro" id="IPR032710">
    <property type="entry name" value="NTF2-like_dom_sf"/>
</dbReference>
<keyword evidence="3" id="KW-1185">Reference proteome</keyword>
<reference evidence="3" key="1">
    <citation type="journal article" date="2019" name="Int. J. Syst. Evol. Microbiol.">
        <title>The Global Catalogue of Microorganisms (GCM) 10K type strain sequencing project: providing services to taxonomists for standard genome sequencing and annotation.</title>
        <authorList>
            <consortium name="The Broad Institute Genomics Platform"/>
            <consortium name="The Broad Institute Genome Sequencing Center for Infectious Disease"/>
            <person name="Wu L."/>
            <person name="Ma J."/>
        </authorList>
    </citation>
    <scope>NUCLEOTIDE SEQUENCE [LARGE SCALE GENOMIC DNA]</scope>
    <source>
        <strain evidence="3">YJ-61-S</strain>
    </source>
</reference>
<evidence type="ECO:0000313" key="3">
    <source>
        <dbReference type="Proteomes" id="UP001596043"/>
    </source>
</evidence>
<proteinExistence type="predicted"/>
<dbReference type="Pfam" id="PF14534">
    <property type="entry name" value="DUF4440"/>
    <property type="match status" value="1"/>
</dbReference>
<sequence>MTIYKSIIIALFIPFIGIAQVDLDSELFLELEKMDTLLFEEGFNNCSKEAMEAALSEDLEFFHDNGGITKGKPAFITSFLTNMCDANKKPIRKLVPESLTVFPLRENGTLYGAIQKGVHEFFIKEPGKELYKTQVAQFTHLWIKEETGWKISRVLSYDHKAPETDTKGITVPIEVLTRYAGNYKAPQTGNIIISIKEGVMHLDAGEMQTDLITKSSILFAHPQAPIELKFVSNPDGSIKKFVVLENGKVVEEAQRIER</sequence>
<dbReference type="EMBL" id="JBHSFV010000001">
    <property type="protein sequence ID" value="MFC4632649.1"/>
    <property type="molecule type" value="Genomic_DNA"/>
</dbReference>
<dbReference type="RefSeq" id="WP_379976849.1">
    <property type="nucleotide sequence ID" value="NZ_JBHSFV010000001.1"/>
</dbReference>
<name>A0ABV9HRR9_9FLAO</name>
<accession>A0ABV9HRR9</accession>
<dbReference type="Gene3D" id="3.10.450.50">
    <property type="match status" value="1"/>
</dbReference>
<evidence type="ECO:0000259" key="1">
    <source>
        <dbReference type="Pfam" id="PF14534"/>
    </source>
</evidence>
<gene>
    <name evidence="2" type="ORF">ACFO3O_01950</name>
</gene>
<dbReference type="InterPro" id="IPR027843">
    <property type="entry name" value="DUF4440"/>
</dbReference>
<dbReference type="SUPFAM" id="SSF54427">
    <property type="entry name" value="NTF2-like"/>
    <property type="match status" value="1"/>
</dbReference>
<evidence type="ECO:0000313" key="2">
    <source>
        <dbReference type="EMBL" id="MFC4632649.1"/>
    </source>
</evidence>
<dbReference type="Proteomes" id="UP001596043">
    <property type="component" value="Unassembled WGS sequence"/>
</dbReference>
<comment type="caution">
    <text evidence="2">The sequence shown here is derived from an EMBL/GenBank/DDBJ whole genome shotgun (WGS) entry which is preliminary data.</text>
</comment>
<protein>
    <submittedName>
        <fullName evidence="2">Nuclear transport factor 2 family protein</fullName>
    </submittedName>
</protein>
<organism evidence="2 3">
    <name type="scientific">Dokdonia ponticola</name>
    <dbReference type="NCBI Taxonomy" id="2041041"/>
    <lineage>
        <taxon>Bacteria</taxon>
        <taxon>Pseudomonadati</taxon>
        <taxon>Bacteroidota</taxon>
        <taxon>Flavobacteriia</taxon>
        <taxon>Flavobacteriales</taxon>
        <taxon>Flavobacteriaceae</taxon>
        <taxon>Dokdonia</taxon>
    </lineage>
</organism>
<feature type="domain" description="DUF4440" evidence="1">
    <location>
        <begin position="39"/>
        <end position="151"/>
    </location>
</feature>